<feature type="transmembrane region" description="Helical" evidence="2">
    <location>
        <begin position="85"/>
        <end position="111"/>
    </location>
</feature>
<protein>
    <recommendedName>
        <fullName evidence="3">DUF6536 domain-containing protein</fullName>
    </recommendedName>
</protein>
<feature type="compositionally biased region" description="Polar residues" evidence="1">
    <location>
        <begin position="1"/>
        <end position="26"/>
    </location>
</feature>
<dbReference type="OrthoDB" id="5429634at2759"/>
<organism evidence="4 5">
    <name type="scientific">Elaphomyces granulatus</name>
    <dbReference type="NCBI Taxonomy" id="519963"/>
    <lineage>
        <taxon>Eukaryota</taxon>
        <taxon>Fungi</taxon>
        <taxon>Dikarya</taxon>
        <taxon>Ascomycota</taxon>
        <taxon>Pezizomycotina</taxon>
        <taxon>Eurotiomycetes</taxon>
        <taxon>Eurotiomycetidae</taxon>
        <taxon>Eurotiales</taxon>
        <taxon>Elaphomycetaceae</taxon>
        <taxon>Elaphomyces</taxon>
    </lineage>
</organism>
<evidence type="ECO:0000259" key="3">
    <source>
        <dbReference type="Pfam" id="PF20163"/>
    </source>
</evidence>
<feature type="transmembrane region" description="Helical" evidence="2">
    <location>
        <begin position="188"/>
        <end position="208"/>
    </location>
</feature>
<keyword evidence="2" id="KW-0812">Transmembrane</keyword>
<comment type="caution">
    <text evidence="4">The sequence shown here is derived from an EMBL/GenBank/DDBJ whole genome shotgun (WGS) entry which is preliminary data.</text>
</comment>
<feature type="transmembrane region" description="Helical" evidence="2">
    <location>
        <begin position="370"/>
        <end position="393"/>
    </location>
</feature>
<feature type="domain" description="DUF6536" evidence="3">
    <location>
        <begin position="86"/>
        <end position="231"/>
    </location>
</feature>
<evidence type="ECO:0000256" key="1">
    <source>
        <dbReference type="SAM" id="MobiDB-lite"/>
    </source>
</evidence>
<keyword evidence="2" id="KW-1133">Transmembrane helix</keyword>
<feature type="transmembrane region" description="Helical" evidence="2">
    <location>
        <begin position="472"/>
        <end position="494"/>
    </location>
</feature>
<accession>A0A232LTP1</accession>
<evidence type="ECO:0000313" key="4">
    <source>
        <dbReference type="EMBL" id="OXV07525.1"/>
    </source>
</evidence>
<feature type="transmembrane region" description="Helical" evidence="2">
    <location>
        <begin position="533"/>
        <end position="554"/>
    </location>
</feature>
<dbReference type="PANTHER" id="PTHR35395">
    <property type="entry name" value="DUF6536 DOMAIN-CONTAINING PROTEIN"/>
    <property type="match status" value="1"/>
</dbReference>
<gene>
    <name evidence="4" type="ORF">Egran_04713</name>
</gene>
<dbReference type="EMBL" id="NPHW01004784">
    <property type="protein sequence ID" value="OXV07525.1"/>
    <property type="molecule type" value="Genomic_DNA"/>
</dbReference>
<keyword evidence="5" id="KW-1185">Reference proteome</keyword>
<evidence type="ECO:0000256" key="2">
    <source>
        <dbReference type="SAM" id="Phobius"/>
    </source>
</evidence>
<evidence type="ECO:0000313" key="5">
    <source>
        <dbReference type="Proteomes" id="UP000243515"/>
    </source>
</evidence>
<reference evidence="4 5" key="1">
    <citation type="journal article" date="2015" name="Environ. Microbiol.">
        <title>Metagenome sequence of Elaphomyces granulatus from sporocarp tissue reveals Ascomycota ectomycorrhizal fingerprints of genome expansion and a Proteobacteria-rich microbiome.</title>
        <authorList>
            <person name="Quandt C.A."/>
            <person name="Kohler A."/>
            <person name="Hesse C.N."/>
            <person name="Sharpton T.J."/>
            <person name="Martin F."/>
            <person name="Spatafora J.W."/>
        </authorList>
    </citation>
    <scope>NUCLEOTIDE SEQUENCE [LARGE SCALE GENOMIC DNA]</scope>
    <source>
        <strain evidence="4 5">OSC145934</strain>
    </source>
</reference>
<proteinExistence type="predicted"/>
<keyword evidence="2" id="KW-0472">Membrane</keyword>
<name>A0A232LTP1_9EURO</name>
<dbReference type="AlphaFoldDB" id="A0A232LTP1"/>
<feature type="transmembrane region" description="Helical" evidence="2">
    <location>
        <begin position="131"/>
        <end position="151"/>
    </location>
</feature>
<dbReference type="InterPro" id="IPR046623">
    <property type="entry name" value="DUF6536"/>
</dbReference>
<dbReference type="PANTHER" id="PTHR35395:SF1">
    <property type="entry name" value="DUF6536 DOMAIN-CONTAINING PROTEIN"/>
    <property type="match status" value="1"/>
</dbReference>
<dbReference type="Proteomes" id="UP000243515">
    <property type="component" value="Unassembled WGS sequence"/>
</dbReference>
<feature type="region of interest" description="Disordered" evidence="1">
    <location>
        <begin position="1"/>
        <end position="48"/>
    </location>
</feature>
<dbReference type="Pfam" id="PF20163">
    <property type="entry name" value="DUF6536"/>
    <property type="match status" value="1"/>
</dbReference>
<sequence length="626" mass="70959">MTQTSSSSTHLSNGLNGQERASTSAGDDSDNTAAIGEDTPSSKYENKPELFGSRSHLQQWIPKVDLEYHRYRRITRFKTQPYQMLGFQVVLVTMILVINTFCTIAAAKYSWDGQNGTIHQGSCSSIKSLGSLAHLAINIMSTVLLGASNYCMQIIVSPTRVDVDRAHRSGRWFDIGVPSWRNLRMISWYRRCLWVLLGLGSMPLHLFWNSAIFSSFPFVAYRVAFVTSDFQTNSNPWEENPDLQFAWRNFKKLNNADCINRYLNSISGAGDVVVVTSMTSTENDLGFKNDTSLIETFELTDDISKIVVWVCSSPQYHLNATNYCWAGNLLPVASSWSVNISNQDVPVQYCLAEDPANMDNWCGLHFNTDILIIVCAVNFFKAVSILFTWAFLVQRWHWKRKPRRENEEDYRPMVTVGDAVQSFLKQPDDTTQGMCLASQRDFLRRDGWTARPRTWEGGVKVYRLKLASKKHWISTFATSAILIAIVAGILGSALSMQVSRGVREDTQSLREDFGQVDSMYLINILNQRSSGQFWGAVLFANCWHLALSFIYVLYNSLITKVSTGVEWSRFGSQRTTLRTSRPRGLQRSAYFLSLPVSFSLRPMPTRRLVSVTLAWIHLVPATHFSE</sequence>